<dbReference type="PANTHER" id="PTHR45969">
    <property type="entry name" value="RING ZINC FINGER PROTEIN-RELATED"/>
    <property type="match status" value="1"/>
</dbReference>
<dbReference type="GO" id="GO:0016567">
    <property type="term" value="P:protein ubiquitination"/>
    <property type="evidence" value="ECO:0007669"/>
    <property type="project" value="TreeGrafter"/>
</dbReference>
<dbReference type="SMART" id="SM00184">
    <property type="entry name" value="RING"/>
    <property type="match status" value="1"/>
</dbReference>
<dbReference type="InterPro" id="IPR013083">
    <property type="entry name" value="Znf_RING/FYVE/PHD"/>
</dbReference>
<evidence type="ECO:0000256" key="2">
    <source>
        <dbReference type="ARBA" id="ARBA00022771"/>
    </source>
</evidence>
<dbReference type="PROSITE" id="PS50089">
    <property type="entry name" value="ZF_RING_2"/>
    <property type="match status" value="1"/>
</dbReference>
<dbReference type="AlphaFoldDB" id="A0A6C0FAS5"/>
<proteinExistence type="predicted"/>
<accession>A0A6C0FAS5</accession>
<evidence type="ECO:0000256" key="1">
    <source>
        <dbReference type="ARBA" id="ARBA00022723"/>
    </source>
</evidence>
<name>A0A6C0FAS5_9ZZZZ</name>
<sequence>MIRFMMQEGEGGINQNMLQSLRESSRLTTEAECGTQCSICLENFTNESNVINLDCNHLFHRDCIIQWFRRHSTCPVCRHSQNNEETQTTEMSVELNPNFYSIIFNQIYSFNLVYPNGTNLPTYWFGYNTIIDIMQFIQHSMQNQTPKIQIKIDQCSFKTTESYIELNKSLAFLNLSRNTNIEISVF</sequence>
<dbReference type="PANTHER" id="PTHR45969:SF69">
    <property type="entry name" value="FINGER DOMAIN PROTEIN, PUTATIVE (AFU_ORTHOLOGUE AFUA_3G12190)-RELATED"/>
    <property type="match status" value="1"/>
</dbReference>
<keyword evidence="3" id="KW-0862">Zinc</keyword>
<dbReference type="CDD" id="cd16454">
    <property type="entry name" value="RING-H2_PA-TM-RING"/>
    <property type="match status" value="1"/>
</dbReference>
<dbReference type="InterPro" id="IPR001841">
    <property type="entry name" value="Znf_RING"/>
</dbReference>
<keyword evidence="2" id="KW-0863">Zinc-finger</keyword>
<evidence type="ECO:0000313" key="5">
    <source>
        <dbReference type="EMBL" id="QHT36980.1"/>
    </source>
</evidence>
<dbReference type="Pfam" id="PF13639">
    <property type="entry name" value="zf-RING_2"/>
    <property type="match status" value="1"/>
</dbReference>
<evidence type="ECO:0000256" key="3">
    <source>
        <dbReference type="ARBA" id="ARBA00022833"/>
    </source>
</evidence>
<dbReference type="GO" id="GO:0008270">
    <property type="term" value="F:zinc ion binding"/>
    <property type="evidence" value="ECO:0007669"/>
    <property type="project" value="UniProtKB-KW"/>
</dbReference>
<dbReference type="EMBL" id="MN738789">
    <property type="protein sequence ID" value="QHT36980.1"/>
    <property type="molecule type" value="Genomic_DNA"/>
</dbReference>
<dbReference type="GO" id="GO:0061630">
    <property type="term" value="F:ubiquitin protein ligase activity"/>
    <property type="evidence" value="ECO:0007669"/>
    <property type="project" value="TreeGrafter"/>
</dbReference>
<reference evidence="5" key="1">
    <citation type="journal article" date="2020" name="Nature">
        <title>Giant virus diversity and host interactions through global metagenomics.</title>
        <authorList>
            <person name="Schulz F."/>
            <person name="Roux S."/>
            <person name="Paez-Espino D."/>
            <person name="Jungbluth S."/>
            <person name="Walsh D.A."/>
            <person name="Denef V.J."/>
            <person name="McMahon K.D."/>
            <person name="Konstantinidis K.T."/>
            <person name="Eloe-Fadrosh E.A."/>
            <person name="Kyrpides N.C."/>
            <person name="Woyke T."/>
        </authorList>
    </citation>
    <scope>NUCLEOTIDE SEQUENCE</scope>
    <source>
        <strain evidence="5">GVMAG-S-ERX555967-131</strain>
    </source>
</reference>
<dbReference type="SUPFAM" id="SSF57850">
    <property type="entry name" value="RING/U-box"/>
    <property type="match status" value="1"/>
</dbReference>
<evidence type="ECO:0000259" key="4">
    <source>
        <dbReference type="PROSITE" id="PS50089"/>
    </source>
</evidence>
<protein>
    <recommendedName>
        <fullName evidence="4">RING-type domain-containing protein</fullName>
    </recommendedName>
</protein>
<feature type="domain" description="RING-type" evidence="4">
    <location>
        <begin position="37"/>
        <end position="78"/>
    </location>
</feature>
<organism evidence="5">
    <name type="scientific">viral metagenome</name>
    <dbReference type="NCBI Taxonomy" id="1070528"/>
    <lineage>
        <taxon>unclassified sequences</taxon>
        <taxon>metagenomes</taxon>
        <taxon>organismal metagenomes</taxon>
    </lineage>
</organism>
<keyword evidence="1" id="KW-0479">Metal-binding</keyword>
<dbReference type="Gene3D" id="3.30.40.10">
    <property type="entry name" value="Zinc/RING finger domain, C3HC4 (zinc finger)"/>
    <property type="match status" value="1"/>
</dbReference>